<dbReference type="SMART" id="SM01007">
    <property type="entry name" value="Aldolase_II"/>
    <property type="match status" value="1"/>
</dbReference>
<dbReference type="STRING" id="198616.SAMN05216193_10358"/>
<dbReference type="GO" id="GO:0005996">
    <property type="term" value="P:monosaccharide metabolic process"/>
    <property type="evidence" value="ECO:0007669"/>
    <property type="project" value="UniProtKB-ARBA"/>
</dbReference>
<dbReference type="NCBIfam" id="NF005451">
    <property type="entry name" value="PRK07044.1"/>
    <property type="match status" value="1"/>
</dbReference>
<dbReference type="Proteomes" id="UP000242957">
    <property type="component" value="Unassembled WGS sequence"/>
</dbReference>
<name>A0A1H0BGV1_9PSED</name>
<dbReference type="PANTHER" id="PTHR10672">
    <property type="entry name" value="ADDUCIN"/>
    <property type="match status" value="1"/>
</dbReference>
<comment type="similarity">
    <text evidence="1">Belongs to the aldolase class II family.</text>
</comment>
<dbReference type="InterPro" id="IPR051017">
    <property type="entry name" value="Aldolase-II_Adducin_sf"/>
</dbReference>
<accession>A0A1H0BGV1</accession>
<evidence type="ECO:0000313" key="4">
    <source>
        <dbReference type="Proteomes" id="UP000242957"/>
    </source>
</evidence>
<dbReference type="GO" id="GO:0005856">
    <property type="term" value="C:cytoskeleton"/>
    <property type="evidence" value="ECO:0007669"/>
    <property type="project" value="TreeGrafter"/>
</dbReference>
<keyword evidence="4" id="KW-1185">Reference proteome</keyword>
<reference evidence="4" key="1">
    <citation type="submission" date="2016-10" db="EMBL/GenBank/DDBJ databases">
        <authorList>
            <person name="Varghese N."/>
            <person name="Submissions S."/>
        </authorList>
    </citation>
    <scope>NUCLEOTIDE SEQUENCE [LARGE SCALE GENOMIC DNA]</scope>
    <source>
        <strain evidence="4">JCM 21621</strain>
    </source>
</reference>
<gene>
    <name evidence="3" type="ORF">SAMN05216193_10358</name>
</gene>
<protein>
    <submittedName>
        <fullName evidence="3">Ribulose-5-phosphate 4-epimerase/Fuculose-1-phosphate aldolase</fullName>
    </submittedName>
</protein>
<dbReference type="InterPro" id="IPR001303">
    <property type="entry name" value="Aldolase_II/adducin_N"/>
</dbReference>
<feature type="domain" description="Class II aldolase/adducin N-terminal" evidence="2">
    <location>
        <begin position="26"/>
        <end position="208"/>
    </location>
</feature>
<dbReference type="InterPro" id="IPR036409">
    <property type="entry name" value="Aldolase_II/adducin_N_sf"/>
</dbReference>
<dbReference type="OrthoDB" id="8859181at2"/>
<proteinExistence type="inferred from homology"/>
<evidence type="ECO:0000313" key="3">
    <source>
        <dbReference type="EMBL" id="SDN44643.1"/>
    </source>
</evidence>
<dbReference type="PANTHER" id="PTHR10672:SF3">
    <property type="entry name" value="PROTEIN HU-LI TAI SHAO"/>
    <property type="match status" value="1"/>
</dbReference>
<evidence type="ECO:0000259" key="2">
    <source>
        <dbReference type="SMART" id="SM01007"/>
    </source>
</evidence>
<dbReference type="AlphaFoldDB" id="A0A1H0BGV1"/>
<dbReference type="Pfam" id="PF00596">
    <property type="entry name" value="Aldolase_II"/>
    <property type="match status" value="1"/>
</dbReference>
<dbReference type="Gene3D" id="3.40.225.10">
    <property type="entry name" value="Class II aldolase/adducin N-terminal domain"/>
    <property type="match status" value="1"/>
</dbReference>
<sequence length="258" mass="28785">MMAKMHRIETKVVEGEISQAEWEMRVELAALYRAIYAYGMTDLIYNHITARVPGEPEHILLNPFGMLYKEITASGLYKIHLDGTLLYKPDDGFSINPAAYVIHTAVHAARPDAHVVLHTHSRAGSAVSAMACGLLPISQHSHMFHDRVGYHDFTGPVVDLAQQERLLADLGSHDALIMRNHGLMVCGATAAEAFFNIYWLECACRIQVDAMAAGELIMPSREALETSKSLFGQLKNRGRQEWAAVLRELDRSDPSFRN</sequence>
<dbReference type="EMBL" id="FNIJ01000003">
    <property type="protein sequence ID" value="SDN44643.1"/>
    <property type="molecule type" value="Genomic_DNA"/>
</dbReference>
<evidence type="ECO:0000256" key="1">
    <source>
        <dbReference type="ARBA" id="ARBA00037961"/>
    </source>
</evidence>
<organism evidence="3 4">
    <name type="scientific">Pseudomonas jinjuensis</name>
    <dbReference type="NCBI Taxonomy" id="198616"/>
    <lineage>
        <taxon>Bacteria</taxon>
        <taxon>Pseudomonadati</taxon>
        <taxon>Pseudomonadota</taxon>
        <taxon>Gammaproteobacteria</taxon>
        <taxon>Pseudomonadales</taxon>
        <taxon>Pseudomonadaceae</taxon>
        <taxon>Pseudomonas</taxon>
    </lineage>
</organism>
<dbReference type="SUPFAM" id="SSF53639">
    <property type="entry name" value="AraD/HMP-PK domain-like"/>
    <property type="match status" value="1"/>
</dbReference>
<dbReference type="GO" id="GO:0051015">
    <property type="term" value="F:actin filament binding"/>
    <property type="evidence" value="ECO:0007669"/>
    <property type="project" value="TreeGrafter"/>
</dbReference>